<gene>
    <name evidence="5" type="ORF">G4H13_10705</name>
</gene>
<evidence type="ECO:0000256" key="2">
    <source>
        <dbReference type="ARBA" id="ARBA00023125"/>
    </source>
</evidence>
<dbReference type="GO" id="GO:0003677">
    <property type="term" value="F:DNA binding"/>
    <property type="evidence" value="ECO:0007669"/>
    <property type="project" value="UniProtKB-KW"/>
</dbReference>
<dbReference type="RefSeq" id="WP_164426098.1">
    <property type="nucleotide sequence ID" value="NZ_JAAIKT010000009.1"/>
</dbReference>
<dbReference type="PANTHER" id="PTHR43537">
    <property type="entry name" value="TRANSCRIPTIONAL REGULATOR, GNTR FAMILY"/>
    <property type="match status" value="1"/>
</dbReference>
<protein>
    <submittedName>
        <fullName evidence="5">FadR family transcriptional regulator</fullName>
    </submittedName>
</protein>
<feature type="domain" description="HTH gntR-type" evidence="4">
    <location>
        <begin position="8"/>
        <end position="78"/>
    </location>
</feature>
<dbReference type="PROSITE" id="PS50949">
    <property type="entry name" value="HTH_GNTR"/>
    <property type="match status" value="1"/>
</dbReference>
<dbReference type="SUPFAM" id="SSF48008">
    <property type="entry name" value="GntR ligand-binding domain-like"/>
    <property type="match status" value="1"/>
</dbReference>
<accession>A0A6G4AC25</accession>
<dbReference type="SUPFAM" id="SSF46785">
    <property type="entry name" value="Winged helix' DNA-binding domain"/>
    <property type="match status" value="1"/>
</dbReference>
<dbReference type="InterPro" id="IPR000524">
    <property type="entry name" value="Tscrpt_reg_HTH_GntR"/>
</dbReference>
<keyword evidence="6" id="KW-1185">Reference proteome</keyword>
<sequence length="262" mass="28187">MFTPVDKKRAFEAVVQQIESAIYAGEYAPGDFLPPERTLVEDFGVGRSTVREALRILESMGLVRTSPGSRSGPEVCGSVTPGLTRMLRGAVRMEEIPVVDLVQYRIIAGAAANRLAAHLRTDEHLARMEAAIEAMEAATDAATFAAADDGFHVVVREAAGNRVLGMVGGVIQDATLDLVAGAVGPAAGASRMRREFIADHRRILAAIAGRDGDTAARLASQTLYDAYSGALDEEQRHRLAVLLEPDVRDSRDQPDVRNSRDH</sequence>
<dbReference type="Pfam" id="PF07729">
    <property type="entry name" value="FCD"/>
    <property type="match status" value="1"/>
</dbReference>
<dbReference type="SMART" id="SM00345">
    <property type="entry name" value="HTH_GNTR"/>
    <property type="match status" value="1"/>
</dbReference>
<dbReference type="InterPro" id="IPR036388">
    <property type="entry name" value="WH-like_DNA-bd_sf"/>
</dbReference>
<evidence type="ECO:0000256" key="1">
    <source>
        <dbReference type="ARBA" id="ARBA00023015"/>
    </source>
</evidence>
<dbReference type="InterPro" id="IPR008920">
    <property type="entry name" value="TF_FadR/GntR_C"/>
</dbReference>
<evidence type="ECO:0000256" key="3">
    <source>
        <dbReference type="ARBA" id="ARBA00023163"/>
    </source>
</evidence>
<dbReference type="EMBL" id="JAAIKT010000009">
    <property type="protein sequence ID" value="NEW70865.1"/>
    <property type="molecule type" value="Genomic_DNA"/>
</dbReference>
<dbReference type="InterPro" id="IPR011711">
    <property type="entry name" value="GntR_C"/>
</dbReference>
<dbReference type="Gene3D" id="1.20.120.530">
    <property type="entry name" value="GntR ligand-binding domain-like"/>
    <property type="match status" value="1"/>
</dbReference>
<keyword evidence="3" id="KW-0804">Transcription</keyword>
<proteinExistence type="predicted"/>
<dbReference type="Pfam" id="PF00392">
    <property type="entry name" value="GntR"/>
    <property type="match status" value="1"/>
</dbReference>
<evidence type="ECO:0000313" key="6">
    <source>
        <dbReference type="Proteomes" id="UP000476310"/>
    </source>
</evidence>
<keyword evidence="2" id="KW-0238">DNA-binding</keyword>
<reference evidence="5" key="1">
    <citation type="submission" date="2020-02" db="EMBL/GenBank/DDBJ databases">
        <title>A new Streptomyces sp. for controlling soil-borne diseases.</title>
        <authorList>
            <person name="Li X."/>
            <person name="Tian Y."/>
            <person name="Gao K."/>
        </authorList>
    </citation>
    <scope>NUCLEOTIDE SEQUENCE [LARGE SCALE GENOMIC DNA]</scope>
    <source>
        <strain evidence="5">0250</strain>
    </source>
</reference>
<comment type="caution">
    <text evidence="5">The sequence shown here is derived from an EMBL/GenBank/DDBJ whole genome shotgun (WGS) entry which is preliminary data.</text>
</comment>
<evidence type="ECO:0000259" key="4">
    <source>
        <dbReference type="PROSITE" id="PS50949"/>
    </source>
</evidence>
<dbReference type="PANTHER" id="PTHR43537:SF5">
    <property type="entry name" value="UXU OPERON TRANSCRIPTIONAL REGULATOR"/>
    <property type="match status" value="1"/>
</dbReference>
<name>A0A6G4AC25_9ACTN</name>
<dbReference type="InterPro" id="IPR036390">
    <property type="entry name" value="WH_DNA-bd_sf"/>
</dbReference>
<dbReference type="PRINTS" id="PR00035">
    <property type="entry name" value="HTHGNTR"/>
</dbReference>
<dbReference type="Proteomes" id="UP000476310">
    <property type="component" value="Unassembled WGS sequence"/>
</dbReference>
<dbReference type="AlphaFoldDB" id="A0A6G4AC25"/>
<evidence type="ECO:0000313" key="5">
    <source>
        <dbReference type="EMBL" id="NEW70865.1"/>
    </source>
</evidence>
<keyword evidence="1" id="KW-0805">Transcription regulation</keyword>
<dbReference type="GO" id="GO:0003700">
    <property type="term" value="F:DNA-binding transcription factor activity"/>
    <property type="evidence" value="ECO:0007669"/>
    <property type="project" value="InterPro"/>
</dbReference>
<dbReference type="SMART" id="SM00895">
    <property type="entry name" value="FCD"/>
    <property type="match status" value="1"/>
</dbReference>
<dbReference type="Gene3D" id="1.10.10.10">
    <property type="entry name" value="Winged helix-like DNA-binding domain superfamily/Winged helix DNA-binding domain"/>
    <property type="match status" value="1"/>
</dbReference>
<organism evidence="5 6">
    <name type="scientific">Streptomyces rhizosphaericus</name>
    <dbReference type="NCBI Taxonomy" id="114699"/>
    <lineage>
        <taxon>Bacteria</taxon>
        <taxon>Bacillati</taxon>
        <taxon>Actinomycetota</taxon>
        <taxon>Actinomycetes</taxon>
        <taxon>Kitasatosporales</taxon>
        <taxon>Streptomycetaceae</taxon>
        <taxon>Streptomyces</taxon>
        <taxon>Streptomyces violaceusniger group</taxon>
    </lineage>
</organism>
<dbReference type="CDD" id="cd07377">
    <property type="entry name" value="WHTH_GntR"/>
    <property type="match status" value="1"/>
</dbReference>